<keyword evidence="1" id="KW-0472">Membrane</keyword>
<evidence type="ECO:0000256" key="1">
    <source>
        <dbReference type="SAM" id="Phobius"/>
    </source>
</evidence>
<dbReference type="Proteomes" id="UP000005707">
    <property type="component" value="Unassembled WGS sequence"/>
</dbReference>
<dbReference type="STRING" id="1033810.HLPCO_000787"/>
<proteinExistence type="predicted"/>
<reference evidence="2 3" key="1">
    <citation type="journal article" date="2011" name="J. Bacteriol.">
        <title>Genome sequence of Haloplasma contractile, an unusual contractile bacterium from a deep-sea anoxic brine lake.</title>
        <authorList>
            <person name="Antunes A."/>
            <person name="Alam I."/>
            <person name="El Dorry H."/>
            <person name="Siam R."/>
            <person name="Robertson A."/>
            <person name="Bajic V.B."/>
            <person name="Stingl U."/>
        </authorList>
    </citation>
    <scope>NUCLEOTIDE SEQUENCE [LARGE SCALE GENOMIC DNA]</scope>
    <source>
        <strain evidence="2 3">SSD-17B</strain>
    </source>
</reference>
<comment type="caution">
    <text evidence="2">The sequence shown here is derived from an EMBL/GenBank/DDBJ whole genome shotgun (WGS) entry which is preliminary data.</text>
</comment>
<keyword evidence="1" id="KW-0812">Transmembrane</keyword>
<dbReference type="InParanoid" id="U2EDV1"/>
<protein>
    <submittedName>
        <fullName evidence="2">Uncharacterized protein</fullName>
    </submittedName>
</protein>
<keyword evidence="1" id="KW-1133">Transmembrane helix</keyword>
<dbReference type="EMBL" id="AFNU02000002">
    <property type="protein sequence ID" value="ERJ13168.1"/>
    <property type="molecule type" value="Genomic_DNA"/>
</dbReference>
<sequence>MFIVKKKRNYLRQIYKENKDTGAFIIEVSLDDYNEVFNGWDPSPIKRRDLDPDLLTFIDQCAFDIPSKYSLELLFYMPRQQYNTKKEKLTRIGIKNNFKFTLHFIRKELANYRKKILLYIILSFTFLISSYLTQKNVTLDLITSTLLEGMFIGGWVFLWEAFSLFFFSSQETYVKLRRYTRLLDAPIVFNYE</sequence>
<dbReference type="OrthoDB" id="573194at2"/>
<gene>
    <name evidence="2" type="ORF">HLPCO_000787</name>
</gene>
<dbReference type="AlphaFoldDB" id="U2EDV1"/>
<feature type="transmembrane region" description="Helical" evidence="1">
    <location>
        <begin position="146"/>
        <end position="167"/>
    </location>
</feature>
<feature type="transmembrane region" description="Helical" evidence="1">
    <location>
        <begin position="116"/>
        <end position="134"/>
    </location>
</feature>
<reference evidence="2 3" key="2">
    <citation type="journal article" date="2013" name="PLoS ONE">
        <title>INDIGO - INtegrated Data Warehouse of MIcrobial GenOmes with Examples from the Red Sea Extremophiles.</title>
        <authorList>
            <person name="Alam I."/>
            <person name="Antunes A."/>
            <person name="Kamau A.A."/>
            <person name="Ba Alawi W."/>
            <person name="Kalkatawi M."/>
            <person name="Stingl U."/>
            <person name="Bajic V.B."/>
        </authorList>
    </citation>
    <scope>NUCLEOTIDE SEQUENCE [LARGE SCALE GENOMIC DNA]</scope>
    <source>
        <strain evidence="2 3">SSD-17B</strain>
    </source>
</reference>
<evidence type="ECO:0000313" key="2">
    <source>
        <dbReference type="EMBL" id="ERJ13168.1"/>
    </source>
</evidence>
<dbReference type="RefSeq" id="WP_008826821.1">
    <property type="nucleotide sequence ID" value="NZ_AFNU02000002.1"/>
</dbReference>
<keyword evidence="3" id="KW-1185">Reference proteome</keyword>
<name>U2EDV1_9MOLU</name>
<dbReference type="eggNOG" id="ENOG5032RHJ">
    <property type="taxonomic scope" value="Bacteria"/>
</dbReference>
<accession>U2EDV1</accession>
<organism evidence="2 3">
    <name type="scientific">Haloplasma contractile SSD-17B</name>
    <dbReference type="NCBI Taxonomy" id="1033810"/>
    <lineage>
        <taxon>Bacteria</taxon>
        <taxon>Bacillati</taxon>
        <taxon>Mycoplasmatota</taxon>
        <taxon>Mollicutes</taxon>
        <taxon>Haloplasmatales</taxon>
        <taxon>Haloplasmataceae</taxon>
        <taxon>Haloplasma</taxon>
    </lineage>
</organism>
<evidence type="ECO:0000313" key="3">
    <source>
        <dbReference type="Proteomes" id="UP000005707"/>
    </source>
</evidence>